<keyword evidence="2" id="KW-1133">Transmembrane helix</keyword>
<keyword evidence="2" id="KW-0812">Transmembrane</keyword>
<dbReference type="EMBL" id="JBDLNV010000001">
    <property type="protein sequence ID" value="MFM1722338.1"/>
    <property type="molecule type" value="Genomic_DNA"/>
</dbReference>
<organism evidence="5 6">
    <name type="scientific">Rhodococcus parequi</name>
    <dbReference type="NCBI Taxonomy" id="3137122"/>
    <lineage>
        <taxon>Bacteria</taxon>
        <taxon>Bacillati</taxon>
        <taxon>Actinomycetota</taxon>
        <taxon>Actinomycetes</taxon>
        <taxon>Mycobacteriales</taxon>
        <taxon>Nocardiaceae</taxon>
        <taxon>Rhodococcus</taxon>
    </lineage>
</organism>
<keyword evidence="5" id="KW-0808">Transferase</keyword>
<dbReference type="InterPro" id="IPR043968">
    <property type="entry name" value="SGNH"/>
</dbReference>
<evidence type="ECO:0000259" key="4">
    <source>
        <dbReference type="Pfam" id="PF19040"/>
    </source>
</evidence>
<evidence type="ECO:0000313" key="5">
    <source>
        <dbReference type="EMBL" id="MFM1722338.1"/>
    </source>
</evidence>
<dbReference type="RefSeq" id="WP_420162897.1">
    <property type="nucleotide sequence ID" value="NZ_JBDLNV010000001.1"/>
</dbReference>
<dbReference type="GO" id="GO:0016746">
    <property type="term" value="F:acyltransferase activity"/>
    <property type="evidence" value="ECO:0007669"/>
    <property type="project" value="UniProtKB-KW"/>
</dbReference>
<evidence type="ECO:0000313" key="6">
    <source>
        <dbReference type="Proteomes" id="UP001629745"/>
    </source>
</evidence>
<feature type="transmembrane region" description="Helical" evidence="2">
    <location>
        <begin position="52"/>
        <end position="70"/>
    </location>
</feature>
<feature type="transmembrane region" description="Helical" evidence="2">
    <location>
        <begin position="189"/>
        <end position="206"/>
    </location>
</feature>
<feature type="transmembrane region" description="Helical" evidence="2">
    <location>
        <begin position="376"/>
        <end position="398"/>
    </location>
</feature>
<feature type="transmembrane region" description="Helical" evidence="2">
    <location>
        <begin position="245"/>
        <end position="263"/>
    </location>
</feature>
<keyword evidence="5" id="KW-0012">Acyltransferase</keyword>
<feature type="domain" description="SGNH" evidence="4">
    <location>
        <begin position="462"/>
        <end position="677"/>
    </location>
</feature>
<dbReference type="EC" id="2.3.1.-" evidence="5"/>
<evidence type="ECO:0000256" key="2">
    <source>
        <dbReference type="SAM" id="Phobius"/>
    </source>
</evidence>
<feature type="region of interest" description="Disordered" evidence="1">
    <location>
        <begin position="1"/>
        <end position="22"/>
    </location>
</feature>
<feature type="transmembrane region" description="Helical" evidence="2">
    <location>
        <begin position="269"/>
        <end position="287"/>
    </location>
</feature>
<reference evidence="5 6" key="1">
    <citation type="submission" date="2023-11" db="EMBL/GenBank/DDBJ databases">
        <authorList>
            <person name="Val-Calvo J."/>
            <person name="Scortti M."/>
            <person name="Vazquez-Boland J."/>
        </authorList>
    </citation>
    <scope>NUCLEOTIDE SEQUENCE [LARGE SCALE GENOMIC DNA]</scope>
    <source>
        <strain evidence="5 6">PAM 2766</strain>
    </source>
</reference>
<feature type="transmembrane region" description="Helical" evidence="2">
    <location>
        <begin position="307"/>
        <end position="331"/>
    </location>
</feature>
<feature type="transmembrane region" description="Helical" evidence="2">
    <location>
        <begin position="218"/>
        <end position="238"/>
    </location>
</feature>
<name>A0ABW9FB75_9NOCA</name>
<dbReference type="PANTHER" id="PTHR23028">
    <property type="entry name" value="ACETYLTRANSFERASE"/>
    <property type="match status" value="1"/>
</dbReference>
<evidence type="ECO:0000259" key="3">
    <source>
        <dbReference type="Pfam" id="PF01757"/>
    </source>
</evidence>
<dbReference type="InterPro" id="IPR050879">
    <property type="entry name" value="Acyltransferase_3"/>
</dbReference>
<dbReference type="InterPro" id="IPR002656">
    <property type="entry name" value="Acyl_transf_3_dom"/>
</dbReference>
<dbReference type="Pfam" id="PF01757">
    <property type="entry name" value="Acyl_transf_3"/>
    <property type="match status" value="1"/>
</dbReference>
<feature type="transmembrane region" description="Helical" evidence="2">
    <location>
        <begin position="337"/>
        <end position="355"/>
    </location>
</feature>
<protein>
    <submittedName>
        <fullName evidence="5">Acyltransferase family protein</fullName>
        <ecNumber evidence="5">2.3.1.-</ecNumber>
    </submittedName>
</protein>
<dbReference type="Pfam" id="PF19040">
    <property type="entry name" value="SGNH"/>
    <property type="match status" value="1"/>
</dbReference>
<dbReference type="PANTHER" id="PTHR23028:SF53">
    <property type="entry name" value="ACYL_TRANSF_3 DOMAIN-CONTAINING PROTEIN"/>
    <property type="match status" value="1"/>
</dbReference>
<accession>A0ABW9FB75</accession>
<keyword evidence="2" id="KW-0472">Membrane</keyword>
<dbReference type="Proteomes" id="UP001629745">
    <property type="component" value="Unassembled WGS sequence"/>
</dbReference>
<feature type="transmembrane region" description="Helical" evidence="2">
    <location>
        <begin position="91"/>
        <end position="110"/>
    </location>
</feature>
<evidence type="ECO:0000256" key="1">
    <source>
        <dbReference type="SAM" id="MobiDB-lite"/>
    </source>
</evidence>
<gene>
    <name evidence="5" type="ORF">ABEU20_000892</name>
</gene>
<sequence>MSVSSTDRTIGGPSASPTRSRPAYRHDLDGLRGLAIGLVVVYHVWFGRVSGGVDIFLTLSGFFFVASLLRTAESGARPDPVPVVRRVVRRLVPPLAIVLAAVAAFTVVMHPATQWFDTARQITASLTFLQNWHLADTASDYLAADPSVSPLQHLWSISVQGQFYLAALVVVFGLAWLLRTRGVPVRGPLALLLGGLALASLTYATTSDLPQTWLYYDTGARMWELLVGGLLACVAPFLRVRRVWRVLLAVAGLAVVVACGMLLDGRSQFPGPWALVPVGAALALIVAGSQDVETDRSPTRLLASRPLVRLGSIAYALYLWHWPVLIAYLVWREEAEVGLAGGAVVIAVSLVLAELTTRLIETPIRRPSAPRAVRGALITVVSLITVALAAASMTWTGFIDRRTEQWAQQSSLDASIYPGAAALLSGTEVEYAREQPSRFVAQSDLPATTLDGCMSQPGQTEALTCTYGDVDADRSIALIGGSHAEHWLPALDELGHEHRFRVETYLKVGCPAVLPPDPEAPVGECEEWTFEILDAMAAARPDIVFSTSTRPRPGTPGDYTPDTYIALWQALTDLDLPTIVVRDTPWLESDGIAFRASDCLARRGGNADTCGIDRALALDPIDPAQDASAPFPSVLPLDLSDAVCREDRCRAIEGNVQIYRDSNHLTTSYVKTLTPVLGARLGPLTGWW</sequence>
<proteinExistence type="predicted"/>
<feature type="transmembrane region" description="Helical" evidence="2">
    <location>
        <begin position="154"/>
        <end position="177"/>
    </location>
</feature>
<feature type="domain" description="Acyltransferase 3" evidence="3">
    <location>
        <begin position="26"/>
        <end position="352"/>
    </location>
</feature>
<keyword evidence="6" id="KW-1185">Reference proteome</keyword>
<comment type="caution">
    <text evidence="5">The sequence shown here is derived from an EMBL/GenBank/DDBJ whole genome shotgun (WGS) entry which is preliminary data.</text>
</comment>